<gene>
    <name evidence="2" type="ORF">AVDCRST_MAG68-3454</name>
</gene>
<dbReference type="PANTHER" id="PTHR11614">
    <property type="entry name" value="PHOSPHOLIPASE-RELATED"/>
    <property type="match status" value="1"/>
</dbReference>
<dbReference type="SUPFAM" id="SSF53474">
    <property type="entry name" value="alpha/beta-Hydrolases"/>
    <property type="match status" value="1"/>
</dbReference>
<sequence>MTPVVPPPAPRSASVRAADGTRIHSLNWSAPGARALLLLSHGLGEHAGRYAPFAAALVARGISVSAIDHRGHGRSAGQRGHVSRFSVFAEDFEAFRVAATAKLPAGLPVFVLGHSLGGLIVIRWLQAHRGAPLRGMILSAPLLGVALRAPRWKLALSGVLSRWLPKVPFTSEIQPEKLSSDEAYIRSYHDDPLVHSRVTPRLYTELMAATEAAFAECTALTEPPVLALIPGVDEIVDAAATSRFAESLPGEVTVLHYPEMRHEVLNEADRARPIADVIDWMEKKLA</sequence>
<dbReference type="EC" id="3.1.1.23" evidence="2"/>
<protein>
    <submittedName>
        <fullName evidence="2">Lysophospholipase Monoglyceride lipase putative</fullName>
        <ecNumber evidence="2">3.1.1.23</ecNumber>
        <ecNumber evidence="2">3.1.1.5</ecNumber>
    </submittedName>
</protein>
<evidence type="ECO:0000313" key="2">
    <source>
        <dbReference type="EMBL" id="CAA9337797.1"/>
    </source>
</evidence>
<dbReference type="GO" id="GO:0047372">
    <property type="term" value="F:monoacylglycerol lipase activity"/>
    <property type="evidence" value="ECO:0007669"/>
    <property type="project" value="UniProtKB-EC"/>
</dbReference>
<keyword evidence="2" id="KW-0378">Hydrolase</keyword>
<dbReference type="InterPro" id="IPR051044">
    <property type="entry name" value="MAG_DAG_Lipase"/>
</dbReference>
<dbReference type="InterPro" id="IPR022742">
    <property type="entry name" value="Hydrolase_4"/>
</dbReference>
<dbReference type="Gene3D" id="3.40.50.1820">
    <property type="entry name" value="alpha/beta hydrolase"/>
    <property type="match status" value="1"/>
</dbReference>
<dbReference type="EMBL" id="CADCTW010000133">
    <property type="protein sequence ID" value="CAA9337797.1"/>
    <property type="molecule type" value="Genomic_DNA"/>
</dbReference>
<evidence type="ECO:0000259" key="1">
    <source>
        <dbReference type="Pfam" id="PF12146"/>
    </source>
</evidence>
<accession>A0A6J4LNC1</accession>
<organism evidence="2">
    <name type="scientific">uncultured Gemmatimonadota bacterium</name>
    <dbReference type="NCBI Taxonomy" id="203437"/>
    <lineage>
        <taxon>Bacteria</taxon>
        <taxon>Pseudomonadati</taxon>
        <taxon>Gemmatimonadota</taxon>
        <taxon>environmental samples</taxon>
    </lineage>
</organism>
<name>A0A6J4LNC1_9BACT</name>
<dbReference type="InterPro" id="IPR029058">
    <property type="entry name" value="AB_hydrolase_fold"/>
</dbReference>
<dbReference type="AlphaFoldDB" id="A0A6J4LNC1"/>
<reference evidence="2" key="1">
    <citation type="submission" date="2020-02" db="EMBL/GenBank/DDBJ databases">
        <authorList>
            <person name="Meier V. D."/>
        </authorList>
    </citation>
    <scope>NUCLEOTIDE SEQUENCE</scope>
    <source>
        <strain evidence="2">AVDCRST_MAG68</strain>
    </source>
</reference>
<feature type="domain" description="Serine aminopeptidase S33" evidence="1">
    <location>
        <begin position="33"/>
        <end position="269"/>
    </location>
</feature>
<proteinExistence type="predicted"/>
<dbReference type="EC" id="3.1.1.5" evidence="2"/>
<dbReference type="Pfam" id="PF12146">
    <property type="entry name" value="Hydrolase_4"/>
    <property type="match status" value="1"/>
</dbReference>
<dbReference type="GO" id="GO:0004622">
    <property type="term" value="F:phosphatidylcholine lysophospholipase activity"/>
    <property type="evidence" value="ECO:0007669"/>
    <property type="project" value="UniProtKB-EC"/>
</dbReference>